<dbReference type="InterPro" id="IPR052161">
    <property type="entry name" value="Mycobact_Acyl-CoA_DH"/>
</dbReference>
<dbReference type="Proteomes" id="UP001059934">
    <property type="component" value="Chromosome"/>
</dbReference>
<feature type="domain" description="Acyl-CoA dehydrogenase/oxidase N-terminal" evidence="9">
    <location>
        <begin position="7"/>
        <end position="121"/>
    </location>
</feature>
<feature type="domain" description="Acyl-CoA oxidase/dehydrogenase middle" evidence="8">
    <location>
        <begin position="126"/>
        <end position="220"/>
    </location>
</feature>
<evidence type="ECO:0000313" key="11">
    <source>
        <dbReference type="Proteomes" id="UP001059934"/>
    </source>
</evidence>
<evidence type="ECO:0000256" key="6">
    <source>
        <dbReference type="RuleBase" id="RU362125"/>
    </source>
</evidence>
<dbReference type="Pfam" id="PF02770">
    <property type="entry name" value="Acyl-CoA_dh_M"/>
    <property type="match status" value="1"/>
</dbReference>
<accession>A0ABY5TJP2</accession>
<gene>
    <name evidence="10" type="ORF">NYF23_08615</name>
</gene>
<dbReference type="SUPFAM" id="SSF47203">
    <property type="entry name" value="Acyl-CoA dehydrogenase C-terminal domain-like"/>
    <property type="match status" value="1"/>
</dbReference>
<dbReference type="Pfam" id="PF00441">
    <property type="entry name" value="Acyl-CoA_dh_1"/>
    <property type="match status" value="1"/>
</dbReference>
<dbReference type="InterPro" id="IPR009100">
    <property type="entry name" value="AcylCoA_DH/oxidase_NM_dom_sf"/>
</dbReference>
<comment type="cofactor">
    <cofactor evidence="1 6">
        <name>FAD</name>
        <dbReference type="ChEBI" id="CHEBI:57692"/>
    </cofactor>
</comment>
<evidence type="ECO:0000313" key="10">
    <source>
        <dbReference type="EMBL" id="UVW34092.1"/>
    </source>
</evidence>
<evidence type="ECO:0000256" key="1">
    <source>
        <dbReference type="ARBA" id="ARBA00001974"/>
    </source>
</evidence>
<dbReference type="InterPro" id="IPR046373">
    <property type="entry name" value="Acyl-CoA_Oxase/DH_mid-dom_sf"/>
</dbReference>
<keyword evidence="5 6" id="KW-0560">Oxidoreductase</keyword>
<dbReference type="SUPFAM" id="SSF56645">
    <property type="entry name" value="Acyl-CoA dehydrogenase NM domain-like"/>
    <property type="match status" value="1"/>
</dbReference>
<name>A0ABY5TJP2_9GAMM</name>
<dbReference type="Gene3D" id="1.10.540.10">
    <property type="entry name" value="Acyl-CoA dehydrogenase/oxidase, N-terminal domain"/>
    <property type="match status" value="1"/>
</dbReference>
<feature type="domain" description="Acyl-CoA dehydrogenase/oxidase C-terminal" evidence="7">
    <location>
        <begin position="232"/>
        <end position="392"/>
    </location>
</feature>
<protein>
    <submittedName>
        <fullName evidence="10">Acyl-CoA dehydrogenase family protein</fullName>
    </submittedName>
</protein>
<evidence type="ECO:0000259" key="9">
    <source>
        <dbReference type="Pfam" id="PF02771"/>
    </source>
</evidence>
<evidence type="ECO:0000256" key="2">
    <source>
        <dbReference type="ARBA" id="ARBA00009347"/>
    </source>
</evidence>
<dbReference type="InterPro" id="IPR006091">
    <property type="entry name" value="Acyl-CoA_Oxase/DH_mid-dom"/>
</dbReference>
<keyword evidence="3 6" id="KW-0285">Flavoprotein</keyword>
<evidence type="ECO:0000256" key="5">
    <source>
        <dbReference type="ARBA" id="ARBA00023002"/>
    </source>
</evidence>
<dbReference type="PANTHER" id="PTHR43292">
    <property type="entry name" value="ACYL-COA DEHYDROGENASE"/>
    <property type="match status" value="1"/>
</dbReference>
<dbReference type="EMBL" id="CP103416">
    <property type="protein sequence ID" value="UVW34092.1"/>
    <property type="molecule type" value="Genomic_DNA"/>
</dbReference>
<organism evidence="10 11">
    <name type="scientific">SAR92 clade bacterium H455</name>
    <dbReference type="NCBI Taxonomy" id="2974818"/>
    <lineage>
        <taxon>Bacteria</taxon>
        <taxon>Pseudomonadati</taxon>
        <taxon>Pseudomonadota</taxon>
        <taxon>Gammaproteobacteria</taxon>
        <taxon>Cellvibrionales</taxon>
        <taxon>Porticoccaceae</taxon>
        <taxon>SAR92 clade</taxon>
    </lineage>
</organism>
<dbReference type="InterPro" id="IPR009075">
    <property type="entry name" value="AcylCo_DH/oxidase_C"/>
</dbReference>
<dbReference type="Gene3D" id="2.40.110.10">
    <property type="entry name" value="Butyryl-CoA Dehydrogenase, subunit A, domain 2"/>
    <property type="match status" value="1"/>
</dbReference>
<dbReference type="InterPro" id="IPR037069">
    <property type="entry name" value="AcylCoA_DH/ox_N_sf"/>
</dbReference>
<dbReference type="InterPro" id="IPR036250">
    <property type="entry name" value="AcylCo_DH-like_C"/>
</dbReference>
<proteinExistence type="inferred from homology"/>
<sequence length="394" mass="43483">MDINFSAEDLAFRDEVRDFFATEFDAETAQQLSGVQTVDYKPAIVRWQKKLNAKGWIAPGWPKEYGGTGWSATQKFIYETERGAAGIPDVVPFGLKMVAPVIFTFGTEEQKARFLPRILSSDDWWCQGYSEPGAGSDLAALTTSAEYAGDNYLVNGAKIWTTFAQYADWIFCLVRTTKDMRKQQGISFLLIDMKTPGITVKPIVTIDGKHSLNEVHFENVLVPRDNLIGEQDKGWTYAKALLAHERTGMAEVADSKRMLRTLKQRAAEEVNGGEAMINDPVFQLRLSDIEMELMALEYTELRVFASMAGGGMPGPESSLLKIKGTEISQAIHELQLQLAGSYGGALQGDMSAEELGHDYAGEARGKYMYGRAATIYGGSNEVQRNVIAKAVLGL</sequence>
<comment type="similarity">
    <text evidence="2 6">Belongs to the acyl-CoA dehydrogenase family.</text>
</comment>
<keyword evidence="4 6" id="KW-0274">FAD</keyword>
<dbReference type="PANTHER" id="PTHR43292:SF3">
    <property type="entry name" value="ACYL-COA DEHYDROGENASE FADE29"/>
    <property type="match status" value="1"/>
</dbReference>
<dbReference type="InterPro" id="IPR013786">
    <property type="entry name" value="AcylCoA_DH/ox_N"/>
</dbReference>
<evidence type="ECO:0000256" key="4">
    <source>
        <dbReference type="ARBA" id="ARBA00022827"/>
    </source>
</evidence>
<evidence type="ECO:0000256" key="3">
    <source>
        <dbReference type="ARBA" id="ARBA00022630"/>
    </source>
</evidence>
<keyword evidence="11" id="KW-1185">Reference proteome</keyword>
<evidence type="ECO:0000259" key="8">
    <source>
        <dbReference type="Pfam" id="PF02770"/>
    </source>
</evidence>
<evidence type="ECO:0000259" key="7">
    <source>
        <dbReference type="Pfam" id="PF00441"/>
    </source>
</evidence>
<reference evidence="10" key="1">
    <citation type="submission" date="2022-08" db="EMBL/GenBank/DDBJ databases">
        <title>Catabolic pathway analysis in culturable SAR92 clade bacteria reveals their overlooked roles in DMSP degradation in coastal seas.</title>
        <authorList>
            <person name="He X."/>
            <person name="Zhang X."/>
            <person name="Zhang Y."/>
        </authorList>
    </citation>
    <scope>NUCLEOTIDE SEQUENCE</scope>
    <source>
        <strain evidence="10">H455</strain>
    </source>
</reference>
<dbReference type="Gene3D" id="1.20.140.10">
    <property type="entry name" value="Butyryl-CoA Dehydrogenase, subunit A, domain 3"/>
    <property type="match status" value="1"/>
</dbReference>
<dbReference type="Pfam" id="PF02771">
    <property type="entry name" value="Acyl-CoA_dh_N"/>
    <property type="match status" value="1"/>
</dbReference>